<organism evidence="1">
    <name type="scientific">viral metagenome</name>
    <dbReference type="NCBI Taxonomy" id="1070528"/>
    <lineage>
        <taxon>unclassified sequences</taxon>
        <taxon>metagenomes</taxon>
        <taxon>organismal metagenomes</taxon>
    </lineage>
</organism>
<proteinExistence type="predicted"/>
<reference evidence="1" key="1">
    <citation type="journal article" date="2020" name="Nature">
        <title>Giant virus diversity and host interactions through global metagenomics.</title>
        <authorList>
            <person name="Schulz F."/>
            <person name="Roux S."/>
            <person name="Paez-Espino D."/>
            <person name="Jungbluth S."/>
            <person name="Walsh D.A."/>
            <person name="Denef V.J."/>
            <person name="McMahon K.D."/>
            <person name="Konstantinidis K.T."/>
            <person name="Eloe-Fadrosh E.A."/>
            <person name="Kyrpides N.C."/>
            <person name="Woyke T."/>
        </authorList>
    </citation>
    <scope>NUCLEOTIDE SEQUENCE</scope>
    <source>
        <strain evidence="1">GVMAG-S-1102244-55</strain>
    </source>
</reference>
<dbReference type="EMBL" id="MN740848">
    <property type="protein sequence ID" value="QHU14986.1"/>
    <property type="molecule type" value="Genomic_DNA"/>
</dbReference>
<dbReference type="AlphaFoldDB" id="A0A6C0KD14"/>
<name>A0A6C0KD14_9ZZZZ</name>
<accession>A0A6C0KD14</accession>
<evidence type="ECO:0000313" key="1">
    <source>
        <dbReference type="EMBL" id="QHU14986.1"/>
    </source>
</evidence>
<sequence length="125" mass="14907">MSTNKIKDGFSDIEKNNKTIWRADQFGKRVVQDLDSYIIFRLIDNQTYPSSFKPNTDKHKSLKKELIRRIQLFYKSGKTYKSSIRKTIKKHKGKNIQNKLQKLSATKLEKLYKSLLNKKTRKNRR</sequence>
<protein>
    <submittedName>
        <fullName evidence="1">Uncharacterized protein</fullName>
    </submittedName>
</protein>